<dbReference type="InterPro" id="IPR002994">
    <property type="entry name" value="Surf1/Shy1"/>
</dbReference>
<dbReference type="PROSITE" id="PS50895">
    <property type="entry name" value="SURF1"/>
    <property type="match status" value="1"/>
</dbReference>
<evidence type="ECO:0000256" key="4">
    <source>
        <dbReference type="ARBA" id="ARBA00022989"/>
    </source>
</evidence>
<protein>
    <recommendedName>
        <fullName evidence="6">SURF1-like protein</fullName>
    </recommendedName>
</protein>
<keyword evidence="5 6" id="KW-0472">Membrane</keyword>
<dbReference type="PANTHER" id="PTHR23427">
    <property type="entry name" value="SURFEIT LOCUS PROTEIN"/>
    <property type="match status" value="1"/>
</dbReference>
<evidence type="ECO:0000256" key="5">
    <source>
        <dbReference type="ARBA" id="ARBA00023136"/>
    </source>
</evidence>
<proteinExistence type="inferred from homology"/>
<dbReference type="RefSeq" id="WP_188567863.1">
    <property type="nucleotide sequence ID" value="NZ_BMED01000004.1"/>
</dbReference>
<sequence length="242" mass="26999">MPLKFRIRLIPLLVTIALVILGVSLAQWQTRRAHEKEQIDEQMHQRALLPPLVLGSQAVIAKDVAFRHVRLNGQFVSSLPLYLDNRALHGAAGFYVMMPFKIQGSDMHVLVARGWQPRNAQDRSKMPALATPEGMVQIEGIARENIDRVMQLGQASAIAPGAILQNISAADLARQAHLNMQDIIVEQTSEVQDGLQRDWPLPSAGADKHRAYAFQWYALSLMAIIFFVVTGFTGYRRGKVSQ</sequence>
<dbReference type="PANTHER" id="PTHR23427:SF2">
    <property type="entry name" value="SURFEIT LOCUS PROTEIN 1"/>
    <property type="match status" value="1"/>
</dbReference>
<dbReference type="CDD" id="cd06662">
    <property type="entry name" value="SURF1"/>
    <property type="match status" value="1"/>
</dbReference>
<dbReference type="Pfam" id="PF02104">
    <property type="entry name" value="SURF1"/>
    <property type="match status" value="1"/>
</dbReference>
<keyword evidence="3 6" id="KW-0812">Transmembrane</keyword>
<evidence type="ECO:0000256" key="6">
    <source>
        <dbReference type="RuleBase" id="RU363076"/>
    </source>
</evidence>
<feature type="transmembrane region" description="Helical" evidence="6">
    <location>
        <begin position="216"/>
        <end position="235"/>
    </location>
</feature>
<accession>A0A916UUA9</accession>
<evidence type="ECO:0000256" key="3">
    <source>
        <dbReference type="ARBA" id="ARBA00022692"/>
    </source>
</evidence>
<comment type="caution">
    <text evidence="7">The sequence shown here is derived from an EMBL/GenBank/DDBJ whole genome shotgun (WGS) entry which is preliminary data.</text>
</comment>
<comment type="subcellular location">
    <subcellularLocation>
        <location evidence="6">Cell membrane</location>
        <topology evidence="6">Multi-pass membrane protein</topology>
    </subcellularLocation>
    <subcellularLocation>
        <location evidence="1">Membrane</location>
    </subcellularLocation>
</comment>
<reference evidence="7" key="2">
    <citation type="submission" date="2020-09" db="EMBL/GenBank/DDBJ databases">
        <authorList>
            <person name="Sun Q."/>
            <person name="Zhou Y."/>
        </authorList>
    </citation>
    <scope>NUCLEOTIDE SEQUENCE</scope>
    <source>
        <strain evidence="7">CGMCC 1.10998</strain>
    </source>
</reference>
<evidence type="ECO:0000313" key="7">
    <source>
        <dbReference type="EMBL" id="GGC88620.1"/>
    </source>
</evidence>
<keyword evidence="6" id="KW-1003">Cell membrane</keyword>
<keyword evidence="8" id="KW-1185">Reference proteome</keyword>
<dbReference type="EMBL" id="BMED01000004">
    <property type="protein sequence ID" value="GGC88620.1"/>
    <property type="molecule type" value="Genomic_DNA"/>
</dbReference>
<evidence type="ECO:0000313" key="8">
    <source>
        <dbReference type="Proteomes" id="UP000637423"/>
    </source>
</evidence>
<dbReference type="InterPro" id="IPR045214">
    <property type="entry name" value="Surf1/Surf4"/>
</dbReference>
<dbReference type="GO" id="GO:0005886">
    <property type="term" value="C:plasma membrane"/>
    <property type="evidence" value="ECO:0007669"/>
    <property type="project" value="UniProtKB-SubCell"/>
</dbReference>
<dbReference type="AlphaFoldDB" id="A0A916UUA9"/>
<reference evidence="7" key="1">
    <citation type="journal article" date="2014" name="Int. J. Syst. Evol. Microbiol.">
        <title>Complete genome sequence of Corynebacterium casei LMG S-19264T (=DSM 44701T), isolated from a smear-ripened cheese.</title>
        <authorList>
            <consortium name="US DOE Joint Genome Institute (JGI-PGF)"/>
            <person name="Walter F."/>
            <person name="Albersmeier A."/>
            <person name="Kalinowski J."/>
            <person name="Ruckert C."/>
        </authorList>
    </citation>
    <scope>NUCLEOTIDE SEQUENCE</scope>
    <source>
        <strain evidence="7">CGMCC 1.10998</strain>
    </source>
</reference>
<name>A0A916UUA9_9BURK</name>
<evidence type="ECO:0000256" key="2">
    <source>
        <dbReference type="ARBA" id="ARBA00007165"/>
    </source>
</evidence>
<evidence type="ECO:0000256" key="1">
    <source>
        <dbReference type="ARBA" id="ARBA00004370"/>
    </source>
</evidence>
<keyword evidence="4 6" id="KW-1133">Transmembrane helix</keyword>
<comment type="caution">
    <text evidence="6">Lacks conserved residue(s) required for the propagation of feature annotation.</text>
</comment>
<dbReference type="Proteomes" id="UP000637423">
    <property type="component" value="Unassembled WGS sequence"/>
</dbReference>
<comment type="similarity">
    <text evidence="2 6">Belongs to the SURF1 family.</text>
</comment>
<organism evidence="7 8">
    <name type="scientific">Undibacterium terreum</name>
    <dbReference type="NCBI Taxonomy" id="1224302"/>
    <lineage>
        <taxon>Bacteria</taxon>
        <taxon>Pseudomonadati</taxon>
        <taxon>Pseudomonadota</taxon>
        <taxon>Betaproteobacteria</taxon>
        <taxon>Burkholderiales</taxon>
        <taxon>Oxalobacteraceae</taxon>
        <taxon>Undibacterium</taxon>
    </lineage>
</organism>
<gene>
    <name evidence="7" type="ORF">GCM10011396_39810</name>
</gene>